<organism evidence="1 2">
    <name type="scientific">Leucothrix pacifica</name>
    <dbReference type="NCBI Taxonomy" id="1247513"/>
    <lineage>
        <taxon>Bacteria</taxon>
        <taxon>Pseudomonadati</taxon>
        <taxon>Pseudomonadota</taxon>
        <taxon>Gammaproteobacteria</taxon>
        <taxon>Thiotrichales</taxon>
        <taxon>Thiotrichaceae</taxon>
        <taxon>Leucothrix</taxon>
    </lineage>
</organism>
<evidence type="ECO:0000313" key="1">
    <source>
        <dbReference type="EMBL" id="PWQ98054.1"/>
    </source>
</evidence>
<dbReference type="InterPro" id="IPR036513">
    <property type="entry name" value="STAS_dom_sf"/>
</dbReference>
<accession>A0A317CHM1</accession>
<evidence type="ECO:0000313" key="2">
    <source>
        <dbReference type="Proteomes" id="UP000245539"/>
    </source>
</evidence>
<dbReference type="SUPFAM" id="SSF52091">
    <property type="entry name" value="SpoIIaa-like"/>
    <property type="match status" value="1"/>
</dbReference>
<sequence length="127" mass="13975">MFTVTPNGDNRVDIELNGDIDADIMRQALDDLAEHSANISGGKMLYTVKDFHWPSLGAIGVEFSRLPSLFSLAFKFKKAAVVTDEKWIKTVSGFKGVVIPGMEIKAFSLDQVAEAEAWLAQEKIENA</sequence>
<keyword evidence="2" id="KW-1185">Reference proteome</keyword>
<dbReference type="EMBL" id="QGKM01000019">
    <property type="protein sequence ID" value="PWQ98054.1"/>
    <property type="molecule type" value="Genomic_DNA"/>
</dbReference>
<proteinExistence type="predicted"/>
<dbReference type="AlphaFoldDB" id="A0A317CHM1"/>
<dbReference type="InterPro" id="IPR038396">
    <property type="entry name" value="SpoIIAA-like_sf"/>
</dbReference>
<evidence type="ECO:0008006" key="3">
    <source>
        <dbReference type="Google" id="ProtNLM"/>
    </source>
</evidence>
<comment type="caution">
    <text evidence="1">The sequence shown here is derived from an EMBL/GenBank/DDBJ whole genome shotgun (WGS) entry which is preliminary data.</text>
</comment>
<protein>
    <recommendedName>
        <fullName evidence="3">STAS/SEC14 domain-containing protein</fullName>
    </recommendedName>
</protein>
<dbReference type="Pfam" id="PF11964">
    <property type="entry name" value="SpoIIAA-like"/>
    <property type="match status" value="1"/>
</dbReference>
<reference evidence="1 2" key="1">
    <citation type="submission" date="2018-05" db="EMBL/GenBank/DDBJ databases">
        <title>Leucothrix arctica sp. nov., isolated from Arctic seawater.</title>
        <authorList>
            <person name="Choi A."/>
            <person name="Baek K."/>
        </authorList>
    </citation>
    <scope>NUCLEOTIDE SEQUENCE [LARGE SCALE GENOMIC DNA]</scope>
    <source>
        <strain evidence="1 2">JCM 18388</strain>
    </source>
</reference>
<dbReference type="Proteomes" id="UP000245539">
    <property type="component" value="Unassembled WGS sequence"/>
</dbReference>
<gene>
    <name evidence="1" type="ORF">DKW60_08930</name>
</gene>
<dbReference type="OrthoDB" id="7619266at2"/>
<dbReference type="RefSeq" id="WP_109837313.1">
    <property type="nucleotide sequence ID" value="NZ_QGKM01000019.1"/>
</dbReference>
<dbReference type="Gene3D" id="3.40.50.10600">
    <property type="entry name" value="SpoIIaa-like domains"/>
    <property type="match status" value="1"/>
</dbReference>
<dbReference type="InterPro" id="IPR021866">
    <property type="entry name" value="SpoIIAA-like"/>
</dbReference>
<name>A0A317CHM1_9GAMM</name>